<name>A0A6L6QLM1_9BURK</name>
<evidence type="ECO:0000256" key="5">
    <source>
        <dbReference type="SAM" id="Phobius"/>
    </source>
</evidence>
<evidence type="ECO:0000256" key="1">
    <source>
        <dbReference type="ARBA" id="ARBA00004141"/>
    </source>
</evidence>
<dbReference type="InterPro" id="IPR007829">
    <property type="entry name" value="TM2"/>
</dbReference>
<dbReference type="EMBL" id="WNKX01000018">
    <property type="protein sequence ID" value="MTW12984.1"/>
    <property type="molecule type" value="Genomic_DNA"/>
</dbReference>
<dbReference type="GO" id="GO:0016020">
    <property type="term" value="C:membrane"/>
    <property type="evidence" value="ECO:0007669"/>
    <property type="project" value="UniProtKB-SubCell"/>
</dbReference>
<feature type="transmembrane region" description="Helical" evidence="5">
    <location>
        <begin position="59"/>
        <end position="82"/>
    </location>
</feature>
<feature type="transmembrane region" description="Helical" evidence="5">
    <location>
        <begin position="12"/>
        <end position="28"/>
    </location>
</feature>
<keyword evidence="2 5" id="KW-0812">Transmembrane</keyword>
<dbReference type="Pfam" id="PF05154">
    <property type="entry name" value="TM2"/>
    <property type="match status" value="1"/>
</dbReference>
<dbReference type="Proteomes" id="UP000472320">
    <property type="component" value="Unassembled WGS sequence"/>
</dbReference>
<evidence type="ECO:0000313" key="8">
    <source>
        <dbReference type="Proteomes" id="UP000472320"/>
    </source>
</evidence>
<feature type="transmembrane region" description="Helical" evidence="5">
    <location>
        <begin position="103"/>
        <end position="128"/>
    </location>
</feature>
<dbReference type="AlphaFoldDB" id="A0A6L6QLM1"/>
<dbReference type="RefSeq" id="WP_155455919.1">
    <property type="nucleotide sequence ID" value="NZ_WNKX01000018.1"/>
</dbReference>
<keyword evidence="4 5" id="KW-0472">Membrane</keyword>
<protein>
    <submittedName>
        <fullName evidence="7">NINE protein</fullName>
    </submittedName>
</protein>
<comment type="subcellular location">
    <subcellularLocation>
        <location evidence="1">Membrane</location>
        <topology evidence="1">Multi-pass membrane protein</topology>
    </subcellularLocation>
</comment>
<evidence type="ECO:0000256" key="2">
    <source>
        <dbReference type="ARBA" id="ARBA00022692"/>
    </source>
</evidence>
<accession>A0A6L6QLM1</accession>
<feature type="domain" description="TM2" evidence="6">
    <location>
        <begin position="6"/>
        <end position="49"/>
    </location>
</feature>
<evidence type="ECO:0000256" key="4">
    <source>
        <dbReference type="ARBA" id="ARBA00023136"/>
    </source>
</evidence>
<sequence length="138" mass="14844">MSVLHKNKSFAALLAVVTGGIGLHRFYLRGLADKWGWLHAASLLGVAAVFAVWPKADPYFLLLPLILSILVGTLEALVLGLMPDEKWDARFNAGSGKQSHSSWPLAFVLVAGLMFGAFGLIATIARLFDLLYTGGIYG</sequence>
<feature type="transmembrane region" description="Helical" evidence="5">
    <location>
        <begin position="35"/>
        <end position="53"/>
    </location>
</feature>
<evidence type="ECO:0000256" key="3">
    <source>
        <dbReference type="ARBA" id="ARBA00022989"/>
    </source>
</evidence>
<organism evidence="7 8">
    <name type="scientific">Massilia eburnea</name>
    <dbReference type="NCBI Taxonomy" id="1776165"/>
    <lineage>
        <taxon>Bacteria</taxon>
        <taxon>Pseudomonadati</taxon>
        <taxon>Pseudomonadota</taxon>
        <taxon>Betaproteobacteria</taxon>
        <taxon>Burkholderiales</taxon>
        <taxon>Oxalobacteraceae</taxon>
        <taxon>Telluria group</taxon>
        <taxon>Massilia</taxon>
    </lineage>
</organism>
<evidence type="ECO:0000313" key="7">
    <source>
        <dbReference type="EMBL" id="MTW12984.1"/>
    </source>
</evidence>
<keyword evidence="3 5" id="KW-1133">Transmembrane helix</keyword>
<gene>
    <name evidence="7" type="ORF">GM658_20460</name>
</gene>
<evidence type="ECO:0000259" key="6">
    <source>
        <dbReference type="Pfam" id="PF05154"/>
    </source>
</evidence>
<dbReference type="OrthoDB" id="8702870at2"/>
<comment type="caution">
    <text evidence="7">The sequence shown here is derived from an EMBL/GenBank/DDBJ whole genome shotgun (WGS) entry which is preliminary data.</text>
</comment>
<keyword evidence="8" id="KW-1185">Reference proteome</keyword>
<proteinExistence type="predicted"/>
<reference evidence="7 8" key="1">
    <citation type="submission" date="2019-11" db="EMBL/GenBank/DDBJ databases">
        <title>Type strains purchased from KCTC, JCM and DSMZ.</title>
        <authorList>
            <person name="Lu H."/>
        </authorList>
    </citation>
    <scope>NUCLEOTIDE SEQUENCE [LARGE SCALE GENOMIC DNA]</scope>
    <source>
        <strain evidence="7 8">JCM 31587</strain>
    </source>
</reference>